<sequence length="209" mass="24412">MTHMFKVWMIDMDDKLPLVNEAQIPLQPRRSNSCLKFCKNSCIIIFLFFVGIFAACATVSFTYALTPKGITRPNYMLDDRCFAVISIVFPRIIQEKSSDGIIEGIANRINDQIIYEKLQYHKHIRNQYYTIDPLTILKILYAVLTIIFVVRCCCCCIFKTGKNDSFAFWFFIVYYFTLLSILGFAILTTLPLLDKKHPQSCDKQFWGYW</sequence>
<organism evidence="1 2">
    <name type="scientific">Panagrolaimus sp. PS1159</name>
    <dbReference type="NCBI Taxonomy" id="55785"/>
    <lineage>
        <taxon>Eukaryota</taxon>
        <taxon>Metazoa</taxon>
        <taxon>Ecdysozoa</taxon>
        <taxon>Nematoda</taxon>
        <taxon>Chromadorea</taxon>
        <taxon>Rhabditida</taxon>
        <taxon>Tylenchina</taxon>
        <taxon>Panagrolaimomorpha</taxon>
        <taxon>Panagrolaimoidea</taxon>
        <taxon>Panagrolaimidae</taxon>
        <taxon>Panagrolaimus</taxon>
    </lineage>
</organism>
<evidence type="ECO:0000313" key="1">
    <source>
        <dbReference type="Proteomes" id="UP000887580"/>
    </source>
</evidence>
<dbReference type="WBParaSite" id="PS1159_v2.g21696.t1">
    <property type="protein sequence ID" value="PS1159_v2.g21696.t1"/>
    <property type="gene ID" value="PS1159_v2.g21696"/>
</dbReference>
<evidence type="ECO:0000313" key="2">
    <source>
        <dbReference type="WBParaSite" id="PS1159_v2.g21696.t1"/>
    </source>
</evidence>
<protein>
    <submittedName>
        <fullName evidence="2">Uncharacterized protein</fullName>
    </submittedName>
</protein>
<accession>A0AC35FYF3</accession>
<reference evidence="2" key="1">
    <citation type="submission" date="2022-11" db="UniProtKB">
        <authorList>
            <consortium name="WormBaseParasite"/>
        </authorList>
    </citation>
    <scope>IDENTIFICATION</scope>
</reference>
<name>A0AC35FYF3_9BILA</name>
<dbReference type="Proteomes" id="UP000887580">
    <property type="component" value="Unplaced"/>
</dbReference>
<proteinExistence type="predicted"/>